<evidence type="ECO:0000256" key="9">
    <source>
        <dbReference type="HAMAP-Rule" id="MF_03178"/>
    </source>
</evidence>
<dbReference type="Pfam" id="PF00175">
    <property type="entry name" value="NAD_binding_1"/>
    <property type="match status" value="1"/>
</dbReference>
<dbReference type="GO" id="GO:0005739">
    <property type="term" value="C:mitochondrion"/>
    <property type="evidence" value="ECO:0007669"/>
    <property type="project" value="UniProtKB-SubCell"/>
</dbReference>
<evidence type="ECO:0000256" key="4">
    <source>
        <dbReference type="ARBA" id="ARBA00022630"/>
    </source>
</evidence>
<dbReference type="GO" id="GO:0010181">
    <property type="term" value="F:FMN binding"/>
    <property type="evidence" value="ECO:0007669"/>
    <property type="project" value="UniProtKB-UniRule"/>
</dbReference>
<feature type="binding site" evidence="9">
    <location>
        <position position="464"/>
    </location>
    <ligand>
        <name>NADP(+)</name>
        <dbReference type="ChEBI" id="CHEBI:58349"/>
    </ligand>
</feature>
<dbReference type="SUPFAM" id="SSF63380">
    <property type="entry name" value="Riboflavin synthase domain-like"/>
    <property type="match status" value="1"/>
</dbReference>
<evidence type="ECO:0000256" key="5">
    <source>
        <dbReference type="ARBA" id="ARBA00022643"/>
    </source>
</evidence>
<gene>
    <name evidence="9" type="primary">TAH18</name>
    <name evidence="12" type="ORF">K466DRAFT_602522</name>
</gene>
<dbReference type="EMBL" id="ML211361">
    <property type="protein sequence ID" value="TFK83838.1"/>
    <property type="molecule type" value="Genomic_DNA"/>
</dbReference>
<feature type="binding site" evidence="9">
    <location>
        <position position="360"/>
    </location>
    <ligand>
        <name>FAD</name>
        <dbReference type="ChEBI" id="CHEBI:57692"/>
    </ligand>
</feature>
<dbReference type="InterPro" id="IPR001094">
    <property type="entry name" value="Flavdoxin-like"/>
</dbReference>
<evidence type="ECO:0000259" key="10">
    <source>
        <dbReference type="PROSITE" id="PS50902"/>
    </source>
</evidence>
<feature type="binding site" evidence="9">
    <location>
        <begin position="115"/>
        <end position="124"/>
    </location>
    <ligand>
        <name>FMN</name>
        <dbReference type="ChEBI" id="CHEBI:58210"/>
    </ligand>
</feature>
<feature type="domain" description="FAD-binding FR-type" evidence="11">
    <location>
        <begin position="215"/>
        <end position="451"/>
    </location>
</feature>
<comment type="catalytic activity">
    <reaction evidence="9">
        <text>2 oxidized [2Fe-2S]-[protein] + NADPH = 2 reduced [2Fe-2S]-[protein] + NADP(+) + H(+)</text>
        <dbReference type="Rhea" id="RHEA:67716"/>
        <dbReference type="Rhea" id="RHEA-COMP:17327"/>
        <dbReference type="Rhea" id="RHEA-COMP:17328"/>
        <dbReference type="ChEBI" id="CHEBI:15378"/>
        <dbReference type="ChEBI" id="CHEBI:33737"/>
        <dbReference type="ChEBI" id="CHEBI:33738"/>
        <dbReference type="ChEBI" id="CHEBI:57783"/>
        <dbReference type="ChEBI" id="CHEBI:58349"/>
    </reaction>
</comment>
<dbReference type="InterPro" id="IPR017927">
    <property type="entry name" value="FAD-bd_FR_type"/>
</dbReference>
<dbReference type="GO" id="GO:0160246">
    <property type="term" value="F:NADPH-iron-sulfur [2Fe-2S] protein oxidoreductase activity"/>
    <property type="evidence" value="ECO:0007669"/>
    <property type="project" value="InterPro"/>
</dbReference>
<dbReference type="Pfam" id="PF00258">
    <property type="entry name" value="Flavodoxin_1"/>
    <property type="match status" value="1"/>
</dbReference>
<dbReference type="InterPro" id="IPR017938">
    <property type="entry name" value="Riboflavin_synthase-like_b-brl"/>
</dbReference>
<dbReference type="PANTHER" id="PTHR19384">
    <property type="entry name" value="NITRIC OXIDE SYNTHASE-RELATED"/>
    <property type="match status" value="1"/>
</dbReference>
<dbReference type="InterPro" id="IPR028879">
    <property type="entry name" value="NDOR1"/>
</dbReference>
<evidence type="ECO:0000256" key="1">
    <source>
        <dbReference type="ARBA" id="ARBA00001917"/>
    </source>
</evidence>
<dbReference type="SUPFAM" id="SSF52343">
    <property type="entry name" value="Ferredoxin reductase-like, C-terminal NADP-linked domain"/>
    <property type="match status" value="1"/>
</dbReference>
<dbReference type="STRING" id="1314778.A0A5C3P5K7"/>
<comment type="subunit">
    <text evidence="9">Interacts with DRE2; as part of the cytosolic iron-sulfur (Fe-S) protein assembly (CIA) machinery.</text>
</comment>
<evidence type="ECO:0000256" key="8">
    <source>
        <dbReference type="ARBA" id="ARBA00023002"/>
    </source>
</evidence>
<evidence type="ECO:0000313" key="13">
    <source>
        <dbReference type="Proteomes" id="UP000308197"/>
    </source>
</evidence>
<dbReference type="GO" id="GO:0050660">
    <property type="term" value="F:flavin adenine dinucleotide binding"/>
    <property type="evidence" value="ECO:0007669"/>
    <property type="project" value="UniProtKB-UniRule"/>
</dbReference>
<feature type="binding site" evidence="9">
    <location>
        <begin position="424"/>
        <end position="427"/>
    </location>
    <ligand>
        <name>FAD</name>
        <dbReference type="ChEBI" id="CHEBI:57692"/>
    </ligand>
</feature>
<dbReference type="GO" id="GO:0050661">
    <property type="term" value="F:NADP binding"/>
    <property type="evidence" value="ECO:0007669"/>
    <property type="project" value="UniProtKB-UniRule"/>
</dbReference>
<comment type="subcellular location">
    <subcellularLocation>
        <location evidence="9">Cytoplasm</location>
    </subcellularLocation>
    <subcellularLocation>
        <location evidence="9">Mitochondrion</location>
    </subcellularLocation>
    <text evidence="9">Relocalizes to mitochondria after H(2)O(2) exposure.</text>
</comment>
<comment type="similarity">
    <text evidence="9">Belongs to the NADPH-dependent diflavin oxidoreductase NDOR1 family.</text>
</comment>
<accession>A0A5C3P5K7</accession>
<evidence type="ECO:0000313" key="12">
    <source>
        <dbReference type="EMBL" id="TFK83838.1"/>
    </source>
</evidence>
<dbReference type="Gene3D" id="1.20.990.10">
    <property type="entry name" value="NADPH-cytochrome p450 Reductase, Chain A, domain 3"/>
    <property type="match status" value="1"/>
</dbReference>
<evidence type="ECO:0000256" key="2">
    <source>
        <dbReference type="ARBA" id="ARBA00001974"/>
    </source>
</evidence>
<dbReference type="FunCoup" id="A0A5C3P5K7">
    <property type="interactions" value="474"/>
</dbReference>
<feature type="binding site" evidence="9">
    <location>
        <position position="150"/>
    </location>
    <ligand>
        <name>FMN</name>
        <dbReference type="ChEBI" id="CHEBI:58210"/>
    </ligand>
</feature>
<dbReference type="Pfam" id="PF00667">
    <property type="entry name" value="FAD_binding_1"/>
    <property type="match status" value="1"/>
</dbReference>
<keyword evidence="5 9" id="KW-0288">FMN</keyword>
<evidence type="ECO:0000256" key="6">
    <source>
        <dbReference type="ARBA" id="ARBA00022827"/>
    </source>
</evidence>
<dbReference type="PANTHER" id="PTHR19384:SF10">
    <property type="entry name" value="NADPH-DEPENDENT DIFLAVIN OXIDOREDUCTASE 1"/>
    <property type="match status" value="1"/>
</dbReference>
<keyword evidence="6 9" id="KW-0274">FAD</keyword>
<evidence type="ECO:0000259" key="11">
    <source>
        <dbReference type="PROSITE" id="PS51384"/>
    </source>
</evidence>
<dbReference type="Gene3D" id="3.40.50.80">
    <property type="entry name" value="Nucleotide-binding domain of ferredoxin-NADP reductase (FNR) module"/>
    <property type="match status" value="1"/>
</dbReference>
<evidence type="ECO:0000256" key="7">
    <source>
        <dbReference type="ARBA" id="ARBA00022857"/>
    </source>
</evidence>
<dbReference type="GO" id="GO:0016651">
    <property type="term" value="F:oxidoreductase activity, acting on NAD(P)H"/>
    <property type="evidence" value="ECO:0007669"/>
    <property type="project" value="UniProtKB-UniRule"/>
</dbReference>
<comment type="caution">
    <text evidence="9">Lacks conserved residue(s) required for the propagation of feature annotation.</text>
</comment>
<dbReference type="HAMAP" id="MF_03178">
    <property type="entry name" value="NDOR1"/>
    <property type="match status" value="1"/>
</dbReference>
<comment type="function">
    <text evidence="9">NADPH-dependent reductase which is a central component of the cytosolic iron-sulfur (Fe-S) protein assembly (CIA) machinery. Transfers electrons from NADPH via its FAD and FMN prosthetic groups to the [2Fe-2S] cluster of DRE2, another key component of the CIA machinery. In turn, this reduced cluster provides electrons for assembly of cytosolic iron-sulfur cluster proteins. Positively controls H(2)O(2)-induced cell death.</text>
</comment>
<dbReference type="Proteomes" id="UP000308197">
    <property type="component" value="Unassembled WGS sequence"/>
</dbReference>
<comment type="similarity">
    <text evidence="9">In the C-terminal section; belongs to the flavoprotein pyridine nucleotide cytochrome reductase family.</text>
</comment>
<dbReference type="InterPro" id="IPR001709">
    <property type="entry name" value="Flavoprot_Pyr_Nucl_cyt_Rdtase"/>
</dbReference>
<dbReference type="InterPro" id="IPR008254">
    <property type="entry name" value="Flavodoxin/NO_synth"/>
</dbReference>
<feature type="domain" description="Flavodoxin-like" evidence="10">
    <location>
        <begin position="24"/>
        <end position="168"/>
    </location>
</feature>
<dbReference type="PRINTS" id="PR00369">
    <property type="entry name" value="FLAVODOXIN"/>
</dbReference>
<comment type="cofactor">
    <cofactor evidence="2 9">
        <name>FAD</name>
        <dbReference type="ChEBI" id="CHEBI:57692"/>
    </cofactor>
</comment>
<feature type="binding site" evidence="9">
    <location>
        <begin position="77"/>
        <end position="80"/>
    </location>
    <ligand>
        <name>FMN</name>
        <dbReference type="ChEBI" id="CHEBI:58210"/>
    </ligand>
</feature>
<organism evidence="12 13">
    <name type="scientific">Polyporus arcularius HHB13444</name>
    <dbReference type="NCBI Taxonomy" id="1314778"/>
    <lineage>
        <taxon>Eukaryota</taxon>
        <taxon>Fungi</taxon>
        <taxon>Dikarya</taxon>
        <taxon>Basidiomycota</taxon>
        <taxon>Agaricomycotina</taxon>
        <taxon>Agaricomycetes</taxon>
        <taxon>Polyporales</taxon>
        <taxon>Polyporaceae</taxon>
        <taxon>Polyporus</taxon>
    </lineage>
</organism>
<comment type="cofactor">
    <cofactor evidence="1 9">
        <name>FMN</name>
        <dbReference type="ChEBI" id="CHEBI:58210"/>
    </cofactor>
</comment>
<name>A0A5C3P5K7_9APHY</name>
<dbReference type="InterPro" id="IPR023173">
    <property type="entry name" value="NADPH_Cyt_P450_Rdtase_alpha"/>
</dbReference>
<dbReference type="PRINTS" id="PR00371">
    <property type="entry name" value="FPNCR"/>
</dbReference>
<dbReference type="Gene3D" id="3.40.50.360">
    <property type="match status" value="1"/>
</dbReference>
<keyword evidence="9" id="KW-0496">Mitochondrion</keyword>
<feature type="binding site" evidence="9">
    <location>
        <begin position="30"/>
        <end position="35"/>
    </location>
    <ligand>
        <name>FMN</name>
        <dbReference type="ChEBI" id="CHEBI:58210"/>
    </ligand>
</feature>
<dbReference type="EC" id="1.18.1.-" evidence="9"/>
<sequence length="604" mass="67826">MSSPPPSSSSRSSTPLDAHDERTLTILYATETGTAQDVADTLARLCRCLHIRARVISMDVYSPSELINEHIVLFVVATTGTGREPRAMTPLWQMLLRADLPEDLFEDLTFAVFGLGDTSYAKFCWPAKLLSRRLQHLGAMELCARGEGDEQHHLGIQGALGPWISTLSAVLLQIFPIPEGLTAEPLDNLPPPRVAIRNADKQARITRKDPLVTDRQYHNAVLTCNRRMTATDWYQDVRHFEFELDENVQYEPGDVAVIHPEASSVDVESFLACVGYANTADDPVEIHHVLEDQSLPDHLPAVTTIREIFTRYVDINAVPRRSFFALLKHFAQDDMEREKLEEFLTEEGADELYDYCQKPRRTIREVLEEFRSAKIPREYIFDLFPPLRPRQFSIASSIKAHPRSVQLCIAIVQYRTFLKIPRRGVCTTWLADLQPGHQLRIGFQKGFITLPSPSTPVICIGPGTGVAPMRAVIQDRTHDGVSSNTLYFGCRSASKDQHYGDEWATYAQAGQLTYRAAFSRDGPEGTARTYVQDLIRADAERVWELVGERGAWVYISGSANKMPAAVRAAIAHAVETVGGREEAEAIEYVANMEREGRLVEECWS</sequence>
<dbReference type="PROSITE" id="PS51384">
    <property type="entry name" value="FAD_FR"/>
    <property type="match status" value="1"/>
</dbReference>
<dbReference type="FunFam" id="3.40.50.80:FF:000032">
    <property type="entry name" value="NADPH-dependent diflavin oxidoreductase 1"/>
    <property type="match status" value="1"/>
</dbReference>
<keyword evidence="7 9" id="KW-0521">NADP</keyword>
<feature type="binding site" evidence="9">
    <location>
        <begin position="528"/>
        <end position="532"/>
    </location>
    <ligand>
        <name>NADP(+)</name>
        <dbReference type="ChEBI" id="CHEBI:58349"/>
    </ligand>
</feature>
<dbReference type="GO" id="GO:0016226">
    <property type="term" value="P:iron-sulfur cluster assembly"/>
    <property type="evidence" value="ECO:0007669"/>
    <property type="project" value="UniProtKB-UniRule"/>
</dbReference>
<dbReference type="InterPro" id="IPR029039">
    <property type="entry name" value="Flavoprotein-like_sf"/>
</dbReference>
<dbReference type="InterPro" id="IPR039261">
    <property type="entry name" value="FNR_nucleotide-bd"/>
</dbReference>
<dbReference type="InParanoid" id="A0A5C3P5K7"/>
<evidence type="ECO:0000256" key="3">
    <source>
        <dbReference type="ARBA" id="ARBA00022490"/>
    </source>
</evidence>
<dbReference type="Gene3D" id="2.40.30.10">
    <property type="entry name" value="Translation factors"/>
    <property type="match status" value="1"/>
</dbReference>
<comment type="similarity">
    <text evidence="9">In the N-terminal section; belongs to the flavodoxin family.</text>
</comment>
<keyword evidence="3 9" id="KW-0963">Cytoplasm</keyword>
<reference evidence="12 13" key="1">
    <citation type="journal article" date="2019" name="Nat. Ecol. Evol.">
        <title>Megaphylogeny resolves global patterns of mushroom evolution.</title>
        <authorList>
            <person name="Varga T."/>
            <person name="Krizsan K."/>
            <person name="Foldi C."/>
            <person name="Dima B."/>
            <person name="Sanchez-Garcia M."/>
            <person name="Sanchez-Ramirez S."/>
            <person name="Szollosi G.J."/>
            <person name="Szarkandi J.G."/>
            <person name="Papp V."/>
            <person name="Albert L."/>
            <person name="Andreopoulos W."/>
            <person name="Angelini C."/>
            <person name="Antonin V."/>
            <person name="Barry K.W."/>
            <person name="Bougher N.L."/>
            <person name="Buchanan P."/>
            <person name="Buyck B."/>
            <person name="Bense V."/>
            <person name="Catcheside P."/>
            <person name="Chovatia M."/>
            <person name="Cooper J."/>
            <person name="Damon W."/>
            <person name="Desjardin D."/>
            <person name="Finy P."/>
            <person name="Geml J."/>
            <person name="Haridas S."/>
            <person name="Hughes K."/>
            <person name="Justo A."/>
            <person name="Karasinski D."/>
            <person name="Kautmanova I."/>
            <person name="Kiss B."/>
            <person name="Kocsube S."/>
            <person name="Kotiranta H."/>
            <person name="LaButti K.M."/>
            <person name="Lechner B.E."/>
            <person name="Liimatainen K."/>
            <person name="Lipzen A."/>
            <person name="Lukacs Z."/>
            <person name="Mihaltcheva S."/>
            <person name="Morgado L.N."/>
            <person name="Niskanen T."/>
            <person name="Noordeloos M.E."/>
            <person name="Ohm R.A."/>
            <person name="Ortiz-Santana B."/>
            <person name="Ovrebo C."/>
            <person name="Racz N."/>
            <person name="Riley R."/>
            <person name="Savchenko A."/>
            <person name="Shiryaev A."/>
            <person name="Soop K."/>
            <person name="Spirin V."/>
            <person name="Szebenyi C."/>
            <person name="Tomsovsky M."/>
            <person name="Tulloss R.E."/>
            <person name="Uehling J."/>
            <person name="Grigoriev I.V."/>
            <person name="Vagvolgyi C."/>
            <person name="Papp T."/>
            <person name="Martin F.M."/>
            <person name="Miettinen O."/>
            <person name="Hibbett D.S."/>
            <person name="Nagy L.G."/>
        </authorList>
    </citation>
    <scope>NUCLEOTIDE SEQUENCE [LARGE SCALE GENOMIC DNA]</scope>
    <source>
        <strain evidence="12 13">HHB13444</strain>
    </source>
</reference>
<dbReference type="GO" id="GO:0005829">
    <property type="term" value="C:cytosol"/>
    <property type="evidence" value="ECO:0007669"/>
    <property type="project" value="TreeGrafter"/>
</dbReference>
<protein>
    <recommendedName>
        <fullName evidence="9">NADPH-dependent diflavin oxidoreductase 1</fullName>
        <ecNumber evidence="9">1.18.1.-</ecNumber>
    </recommendedName>
    <alternativeName>
        <fullName evidence="9">NADPH-dependent FMN and FAD-containing oxidoreductase</fullName>
    </alternativeName>
</protein>
<proteinExistence type="inferred from homology"/>
<keyword evidence="4 9" id="KW-0285">Flavoprotein</keyword>
<keyword evidence="13" id="KW-1185">Reference proteome</keyword>
<dbReference type="InterPro" id="IPR001433">
    <property type="entry name" value="OxRdtase_FAD/NAD-bd"/>
</dbReference>
<feature type="binding site" evidence="9">
    <location>
        <begin position="390"/>
        <end position="393"/>
    </location>
    <ligand>
        <name>FAD</name>
        <dbReference type="ChEBI" id="CHEBI:57692"/>
    </ligand>
</feature>
<dbReference type="InterPro" id="IPR003097">
    <property type="entry name" value="CysJ-like_FAD-binding"/>
</dbReference>
<dbReference type="AlphaFoldDB" id="A0A5C3P5K7"/>
<keyword evidence="8 9" id="KW-0560">Oxidoreductase</keyword>
<feature type="binding site" evidence="9">
    <location>
        <begin position="519"/>
        <end position="520"/>
    </location>
    <ligand>
        <name>NADP(+)</name>
        <dbReference type="ChEBI" id="CHEBI:58349"/>
    </ligand>
</feature>
<dbReference type="PROSITE" id="PS50902">
    <property type="entry name" value="FLAVODOXIN_LIKE"/>
    <property type="match status" value="1"/>
</dbReference>
<dbReference type="SUPFAM" id="SSF52218">
    <property type="entry name" value="Flavoproteins"/>
    <property type="match status" value="1"/>
</dbReference>
<feature type="binding site" evidence="9">
    <location>
        <position position="603"/>
    </location>
    <ligand>
        <name>FAD</name>
        <dbReference type="ChEBI" id="CHEBI:57692"/>
    </ligand>
</feature>